<dbReference type="Proteomes" id="UP001652660">
    <property type="component" value="Chromosome 6c"/>
</dbReference>
<evidence type="ECO:0000313" key="2">
    <source>
        <dbReference type="RefSeq" id="XP_071907830.1"/>
    </source>
</evidence>
<dbReference type="Pfam" id="PF08284">
    <property type="entry name" value="RVP_2"/>
    <property type="match status" value="1"/>
</dbReference>
<dbReference type="Gene3D" id="2.40.70.10">
    <property type="entry name" value="Acid Proteases"/>
    <property type="match status" value="1"/>
</dbReference>
<reference evidence="2" key="1">
    <citation type="submission" date="2025-08" db="UniProtKB">
        <authorList>
            <consortium name="RefSeq"/>
        </authorList>
    </citation>
    <scope>IDENTIFICATION</scope>
    <source>
        <tissue evidence="2">Leaves</tissue>
    </source>
</reference>
<dbReference type="InterPro" id="IPR021109">
    <property type="entry name" value="Peptidase_aspartic_dom_sf"/>
</dbReference>
<protein>
    <submittedName>
        <fullName evidence="2">Uncharacterized protein</fullName>
    </submittedName>
</protein>
<keyword evidence="1" id="KW-1185">Reference proteome</keyword>
<organism evidence="1 2">
    <name type="scientific">Coffea arabica</name>
    <name type="common">Arabian coffee</name>
    <dbReference type="NCBI Taxonomy" id="13443"/>
    <lineage>
        <taxon>Eukaryota</taxon>
        <taxon>Viridiplantae</taxon>
        <taxon>Streptophyta</taxon>
        <taxon>Embryophyta</taxon>
        <taxon>Tracheophyta</taxon>
        <taxon>Spermatophyta</taxon>
        <taxon>Magnoliopsida</taxon>
        <taxon>eudicotyledons</taxon>
        <taxon>Gunneridae</taxon>
        <taxon>Pentapetalae</taxon>
        <taxon>asterids</taxon>
        <taxon>lamiids</taxon>
        <taxon>Gentianales</taxon>
        <taxon>Rubiaceae</taxon>
        <taxon>Ixoroideae</taxon>
        <taxon>Gardenieae complex</taxon>
        <taxon>Bertiereae - Coffeeae clade</taxon>
        <taxon>Coffeeae</taxon>
        <taxon>Coffea</taxon>
    </lineage>
</organism>
<evidence type="ECO:0000313" key="1">
    <source>
        <dbReference type="Proteomes" id="UP001652660"/>
    </source>
</evidence>
<proteinExistence type="predicted"/>
<name>A0ABM4UKM2_COFAR</name>
<dbReference type="GeneID" id="140008171"/>
<accession>A0ABM4UKM2</accession>
<dbReference type="RefSeq" id="XP_071907830.1">
    <property type="nucleotide sequence ID" value="XM_072051729.1"/>
</dbReference>
<dbReference type="SUPFAM" id="SSF50630">
    <property type="entry name" value="Acid proteases"/>
    <property type="match status" value="1"/>
</dbReference>
<gene>
    <name evidence="2" type="primary">LOC140008171</name>
</gene>
<dbReference type="CDD" id="cd00303">
    <property type="entry name" value="retropepsin_like"/>
    <property type="match status" value="1"/>
</dbReference>
<sequence>MEILILVDSGSTHCFIDERLAETIQLPAIGNPLTVRVADGEQLESRQLQGTIQWEMQGNKFTHQFNTLKLGSYHMVLGVDWLARYSPIEFDFRQLSMKFLQGKQPVELKREISKTKLKAIKGSKLAKWKKKQTYGITVQLYVMKEGEEDTEVIPAEMKSLLDQFEGVFAEPQGMPPRRSHDHSIPLK</sequence>